<keyword evidence="7" id="KW-0378">Hydrolase</keyword>
<dbReference type="SUPFAM" id="SSF53032">
    <property type="entry name" value="tRNA-intron endonuclease catalytic domain-like"/>
    <property type="match status" value="1"/>
</dbReference>
<dbReference type="Proteomes" id="UP000085678">
    <property type="component" value="Unplaced"/>
</dbReference>
<feature type="compositionally biased region" description="Polar residues" evidence="4">
    <location>
        <begin position="408"/>
        <end position="432"/>
    </location>
</feature>
<dbReference type="GO" id="GO:0000213">
    <property type="term" value="F:tRNA-intron lyase activity"/>
    <property type="evidence" value="ECO:0007669"/>
    <property type="project" value="UniProtKB-EC"/>
</dbReference>
<dbReference type="EC" id="4.6.1.16" evidence="2"/>
<organism evidence="6 7">
    <name type="scientific">Lingula anatina</name>
    <name type="common">Brachiopod</name>
    <name type="synonym">Lingula unguis</name>
    <dbReference type="NCBI Taxonomy" id="7574"/>
    <lineage>
        <taxon>Eukaryota</taxon>
        <taxon>Metazoa</taxon>
        <taxon>Spiralia</taxon>
        <taxon>Lophotrochozoa</taxon>
        <taxon>Brachiopoda</taxon>
        <taxon>Linguliformea</taxon>
        <taxon>Lingulata</taxon>
        <taxon>Lingulida</taxon>
        <taxon>Linguloidea</taxon>
        <taxon>Lingulidae</taxon>
        <taxon>Lingula</taxon>
    </lineage>
</organism>
<dbReference type="InterPro" id="IPR011856">
    <property type="entry name" value="tRNA_endonuc-like_dom_sf"/>
</dbReference>
<proteinExistence type="inferred from homology"/>
<evidence type="ECO:0000256" key="3">
    <source>
        <dbReference type="ARBA" id="ARBA00034031"/>
    </source>
</evidence>
<gene>
    <name evidence="7" type="primary">LOC106179318</name>
</gene>
<feature type="compositionally biased region" description="Polar residues" evidence="4">
    <location>
        <begin position="194"/>
        <end position="208"/>
    </location>
</feature>
<dbReference type="PANTHER" id="PTHR21227:SF0">
    <property type="entry name" value="TRNA-SPLICING ENDONUCLEASE SUBUNIT SEN2"/>
    <property type="match status" value="1"/>
</dbReference>
<dbReference type="InterPro" id="IPR036167">
    <property type="entry name" value="tRNA_intron_Endo_cat-like_sf"/>
</dbReference>
<dbReference type="RefSeq" id="XP_013418344.1">
    <property type="nucleotide sequence ID" value="XM_013562890.1"/>
</dbReference>
<name>A0A1S3K7C4_LINAN</name>
<comment type="catalytic activity">
    <reaction evidence="3">
        <text>pretRNA = a 3'-half-tRNA molecule with a 5'-OH end + a 5'-half-tRNA molecule with a 2',3'-cyclic phosphate end + an intron with a 2',3'-cyclic phosphate and a 5'-hydroxyl terminus.</text>
        <dbReference type="EC" id="4.6.1.16"/>
    </reaction>
</comment>
<dbReference type="GO" id="GO:0005737">
    <property type="term" value="C:cytoplasm"/>
    <property type="evidence" value="ECO:0007669"/>
    <property type="project" value="TreeGrafter"/>
</dbReference>
<feature type="compositionally biased region" description="Basic and acidic residues" evidence="4">
    <location>
        <begin position="368"/>
        <end position="388"/>
    </location>
</feature>
<dbReference type="InterPro" id="IPR006676">
    <property type="entry name" value="tRNA_splic"/>
</dbReference>
<comment type="similarity">
    <text evidence="1">Belongs to the tRNA-intron endonuclease family.</text>
</comment>
<dbReference type="InterPro" id="IPR006677">
    <property type="entry name" value="tRNA_intron_Endonuc_cat-like"/>
</dbReference>
<feature type="compositionally biased region" description="Polar residues" evidence="4">
    <location>
        <begin position="294"/>
        <end position="310"/>
    </location>
</feature>
<reference evidence="7" key="1">
    <citation type="submission" date="2025-08" db="UniProtKB">
        <authorList>
            <consortium name="RefSeq"/>
        </authorList>
    </citation>
    <scope>IDENTIFICATION</scope>
    <source>
        <tissue evidence="7">Gonads</tissue>
    </source>
</reference>
<dbReference type="PANTHER" id="PTHR21227">
    <property type="entry name" value="TRNA-SPLICING ENDONUCLEASE SUBUNIT SEN2"/>
    <property type="match status" value="1"/>
</dbReference>
<accession>A0A1S3K7C4</accession>
<dbReference type="GeneID" id="106179318"/>
<feature type="domain" description="tRNA intron endonuclease catalytic" evidence="5">
    <location>
        <begin position="551"/>
        <end position="635"/>
    </location>
</feature>
<keyword evidence="7" id="KW-0255">Endonuclease</keyword>
<dbReference type="GO" id="GO:0000379">
    <property type="term" value="P:tRNA-type intron splice site recognition and cleavage"/>
    <property type="evidence" value="ECO:0007669"/>
    <property type="project" value="TreeGrafter"/>
</dbReference>
<evidence type="ECO:0000259" key="5">
    <source>
        <dbReference type="Pfam" id="PF01974"/>
    </source>
</evidence>
<evidence type="ECO:0000256" key="2">
    <source>
        <dbReference type="ARBA" id="ARBA00012573"/>
    </source>
</evidence>
<dbReference type="InParanoid" id="A0A1S3K7C4"/>
<feature type="region of interest" description="Disordered" evidence="4">
    <location>
        <begin position="151"/>
        <end position="466"/>
    </location>
</feature>
<evidence type="ECO:0000256" key="4">
    <source>
        <dbReference type="SAM" id="MobiDB-lite"/>
    </source>
</evidence>
<dbReference type="CDD" id="cd22363">
    <property type="entry name" value="tRNA-intron_lyase_C"/>
    <property type="match status" value="1"/>
</dbReference>
<dbReference type="Pfam" id="PF01974">
    <property type="entry name" value="tRNA_int_endo"/>
    <property type="match status" value="1"/>
</dbReference>
<feature type="compositionally biased region" description="Polar residues" evidence="4">
    <location>
        <begin position="440"/>
        <end position="450"/>
    </location>
</feature>
<keyword evidence="6" id="KW-1185">Reference proteome</keyword>
<dbReference type="Gene3D" id="3.40.1350.10">
    <property type="match status" value="1"/>
</dbReference>
<sequence>MDRSAQRAPKRKRWCRLQKEAPFPIPIATITNEPASARNWYYYEGELVGTSVFIKHSGDMKLIYNMGFFGKGTTSRWGIRSLQSRARQDRDTLQVMKKHRYLRHCRWRKQADFQAGKMPAEEYIDTDMEEQMTRSLDQNRIAEDGMKKMKGEENVNSAASEDQEKSIFSKGNRHSKQWGQNSALGMYNDESEWGQGQSKSNIDSNSSDYKSEKEMELAQGEGHPMDWNNISEKESEDFWATPEVKSEYSSWDAVDEKDAEEFWGTSDTEDIQDKKTELGQGQSRSPWGKGGTDTGTMSWDVSGTVQNNNVLGGVGEIGQNKSNTVVPSNKTYALSQGQDHSDVSDNNDSRTSAEFWANVADGVSNTDGSHENNKTDLSEKSTINDKSTDTSTSKSRSDHMPQDGNALEFSTGTTHGLKSQKDSQLSKLNSDIVSDENEKSQQAFKQSDNGENCEDDNIVDERSLMNDPGGELYVVESSEEEEEDVTMATRLKWRPCQKREEYKVKEYLCLSLEEAFFLSYGLGCLVVHDESKKKLNLTEMWRKFCSRQKNFLNNYIAYHSLRSKGWVPKTGIKYGAEFILYKQGPPFYHSSYSVVVLPVKEENLEQEKLLSWTSLAGMNRVTEQVSKEVLLCYVIRPRGVTDEDLSSPACVPKFKIMEVIIERWVAPQERDNQGEQQFP</sequence>
<dbReference type="GO" id="GO:0000214">
    <property type="term" value="C:tRNA-intron endonuclease complex"/>
    <property type="evidence" value="ECO:0007669"/>
    <property type="project" value="TreeGrafter"/>
</dbReference>
<dbReference type="GO" id="GO:0003676">
    <property type="term" value="F:nucleic acid binding"/>
    <property type="evidence" value="ECO:0007669"/>
    <property type="project" value="InterPro"/>
</dbReference>
<evidence type="ECO:0000256" key="1">
    <source>
        <dbReference type="ARBA" id="ARBA00008078"/>
    </source>
</evidence>
<feature type="compositionally biased region" description="Polar residues" evidence="4">
    <location>
        <begin position="319"/>
        <end position="352"/>
    </location>
</feature>
<evidence type="ECO:0000313" key="6">
    <source>
        <dbReference type="Proteomes" id="UP000085678"/>
    </source>
</evidence>
<protein>
    <recommendedName>
        <fullName evidence="2">tRNA-intron lyase</fullName>
        <ecNumber evidence="2">4.6.1.16</ecNumber>
    </recommendedName>
</protein>
<keyword evidence="7" id="KW-0540">Nuclease</keyword>
<dbReference type="STRING" id="7574.A0A1S3K7C4"/>
<evidence type="ECO:0000313" key="7">
    <source>
        <dbReference type="RefSeq" id="XP_013418344.1"/>
    </source>
</evidence>
<dbReference type="KEGG" id="lak:106179318"/>
<dbReference type="NCBIfam" id="TIGR00324">
    <property type="entry name" value="endA"/>
    <property type="match status" value="1"/>
</dbReference>
<dbReference type="AlphaFoldDB" id="A0A1S3K7C4"/>
<dbReference type="OrthoDB" id="10249562at2759"/>